<name>A0A975T070_9ACTN</name>
<organism evidence="2 3">
    <name type="scientific">Nocardioides panacis</name>
    <dbReference type="NCBI Taxonomy" id="2849501"/>
    <lineage>
        <taxon>Bacteria</taxon>
        <taxon>Bacillati</taxon>
        <taxon>Actinomycetota</taxon>
        <taxon>Actinomycetes</taxon>
        <taxon>Propionibacteriales</taxon>
        <taxon>Nocardioidaceae</taxon>
        <taxon>Nocardioides</taxon>
    </lineage>
</organism>
<feature type="transmembrane region" description="Helical" evidence="1">
    <location>
        <begin position="20"/>
        <end position="41"/>
    </location>
</feature>
<dbReference type="Proteomes" id="UP000683575">
    <property type="component" value="Chromosome"/>
</dbReference>
<feature type="transmembrane region" description="Helical" evidence="1">
    <location>
        <begin position="237"/>
        <end position="255"/>
    </location>
</feature>
<dbReference type="AlphaFoldDB" id="A0A975T070"/>
<feature type="transmembrane region" description="Helical" evidence="1">
    <location>
        <begin position="98"/>
        <end position="124"/>
    </location>
</feature>
<gene>
    <name evidence="2" type="ORF">KRR39_04070</name>
</gene>
<evidence type="ECO:0000313" key="2">
    <source>
        <dbReference type="EMBL" id="QWZ09012.1"/>
    </source>
</evidence>
<keyword evidence="3" id="KW-1185">Reference proteome</keyword>
<proteinExistence type="predicted"/>
<evidence type="ECO:0000313" key="3">
    <source>
        <dbReference type="Proteomes" id="UP000683575"/>
    </source>
</evidence>
<dbReference type="RefSeq" id="WP_216940858.1">
    <property type="nucleotide sequence ID" value="NZ_CP077062.1"/>
</dbReference>
<keyword evidence="1" id="KW-0472">Membrane</keyword>
<keyword evidence="1" id="KW-0812">Transmembrane</keyword>
<sequence length="256" mass="27505">MRPTAVAASSGHRWREDPFLRWRLATYATLLVGSAVAWWFTVARTRGMDMTMGPGGPVFFMVTWVVMMAAMMFPSVAPMVATYVSIQRGRRARALPAAPAGSAFFVAGYLVAWSSAGLLCYLLLRAGQVVAGDSRFWQEDGRWVSAGVLALAAAYELTPAKYACLRRCRGPVAFVVEHWRDGRLGALRMGAVHGLWCVGCCWGLMAALVALGLMSLGWMAVVALLIAVEKLVPRPRWATGSVAALLALAAVVVAVG</sequence>
<reference evidence="2" key="1">
    <citation type="submission" date="2021-06" db="EMBL/GenBank/DDBJ databases">
        <title>Complete genome sequence of Nocardioides sp. G188.</title>
        <authorList>
            <person name="Im W.-T."/>
        </authorList>
    </citation>
    <scope>NUCLEOTIDE SEQUENCE</scope>
    <source>
        <strain evidence="2">G188</strain>
    </source>
</reference>
<dbReference type="Pfam" id="PF09948">
    <property type="entry name" value="PpoB2"/>
    <property type="match status" value="1"/>
</dbReference>
<evidence type="ECO:0000256" key="1">
    <source>
        <dbReference type="SAM" id="Phobius"/>
    </source>
</evidence>
<protein>
    <submittedName>
        <fullName evidence="2">DUF2182 domain-containing protein</fullName>
    </submittedName>
</protein>
<feature type="transmembrane region" description="Helical" evidence="1">
    <location>
        <begin position="211"/>
        <end position="228"/>
    </location>
</feature>
<feature type="transmembrane region" description="Helical" evidence="1">
    <location>
        <begin position="61"/>
        <end position="86"/>
    </location>
</feature>
<dbReference type="InterPro" id="IPR018688">
    <property type="entry name" value="PpoB2-like"/>
</dbReference>
<dbReference type="KEGG" id="nps:KRR39_04070"/>
<accession>A0A975T070</accession>
<keyword evidence="1" id="KW-1133">Transmembrane helix</keyword>
<feature type="transmembrane region" description="Helical" evidence="1">
    <location>
        <begin position="144"/>
        <end position="164"/>
    </location>
</feature>
<dbReference type="EMBL" id="CP077062">
    <property type="protein sequence ID" value="QWZ09012.1"/>
    <property type="molecule type" value="Genomic_DNA"/>
</dbReference>